<organism evidence="1 2">
    <name type="scientific">Corchorus capsularis</name>
    <name type="common">Jute</name>
    <dbReference type="NCBI Taxonomy" id="210143"/>
    <lineage>
        <taxon>Eukaryota</taxon>
        <taxon>Viridiplantae</taxon>
        <taxon>Streptophyta</taxon>
        <taxon>Embryophyta</taxon>
        <taxon>Tracheophyta</taxon>
        <taxon>Spermatophyta</taxon>
        <taxon>Magnoliopsida</taxon>
        <taxon>eudicotyledons</taxon>
        <taxon>Gunneridae</taxon>
        <taxon>Pentapetalae</taxon>
        <taxon>rosids</taxon>
        <taxon>malvids</taxon>
        <taxon>Malvales</taxon>
        <taxon>Malvaceae</taxon>
        <taxon>Grewioideae</taxon>
        <taxon>Apeibeae</taxon>
        <taxon>Corchorus</taxon>
    </lineage>
</organism>
<reference evidence="1 2" key="1">
    <citation type="submission" date="2013-09" db="EMBL/GenBank/DDBJ databases">
        <title>Corchorus capsularis genome sequencing.</title>
        <authorList>
            <person name="Alam M."/>
            <person name="Haque M.S."/>
            <person name="Islam M.S."/>
            <person name="Emdad E.M."/>
            <person name="Islam M.M."/>
            <person name="Ahmed B."/>
            <person name="Halim A."/>
            <person name="Hossen Q.M.M."/>
            <person name="Hossain M.Z."/>
            <person name="Ahmed R."/>
            <person name="Khan M.M."/>
            <person name="Islam R."/>
            <person name="Rashid M.M."/>
            <person name="Khan S.A."/>
            <person name="Rahman M.S."/>
            <person name="Alam M."/>
        </authorList>
    </citation>
    <scope>NUCLEOTIDE SEQUENCE [LARGE SCALE GENOMIC DNA]</scope>
    <source>
        <strain evidence="2">cv. CVL-1</strain>
        <tissue evidence="1">Whole seedling</tissue>
    </source>
</reference>
<evidence type="ECO:0000313" key="2">
    <source>
        <dbReference type="Proteomes" id="UP000188268"/>
    </source>
</evidence>
<accession>A0A1R3J960</accession>
<comment type="caution">
    <text evidence="1">The sequence shown here is derived from an EMBL/GenBank/DDBJ whole genome shotgun (WGS) entry which is preliminary data.</text>
</comment>
<dbReference type="EMBL" id="AWWV01008335">
    <property type="protein sequence ID" value="OMO91326.1"/>
    <property type="molecule type" value="Genomic_DNA"/>
</dbReference>
<dbReference type="Gramene" id="OMO91326">
    <property type="protein sequence ID" value="OMO91326"/>
    <property type="gene ID" value="CCACVL1_07153"/>
</dbReference>
<proteinExistence type="predicted"/>
<sequence length="48" mass="5744">MEYYLAIYHVSEDKYKFLCSKIQSEQQPAGWPPRRTPPPVLKSRIYID</sequence>
<dbReference type="AlphaFoldDB" id="A0A1R3J960"/>
<evidence type="ECO:0000313" key="1">
    <source>
        <dbReference type="EMBL" id="OMO91326.1"/>
    </source>
</evidence>
<keyword evidence="2" id="KW-1185">Reference proteome</keyword>
<name>A0A1R3J960_COCAP</name>
<dbReference type="Proteomes" id="UP000188268">
    <property type="component" value="Unassembled WGS sequence"/>
</dbReference>
<gene>
    <name evidence="1" type="ORF">CCACVL1_07153</name>
</gene>
<protein>
    <submittedName>
        <fullName evidence="1">Uncharacterized protein</fullName>
    </submittedName>
</protein>